<evidence type="ECO:0000313" key="1">
    <source>
        <dbReference type="EMBL" id="GAA0176865.1"/>
    </source>
</evidence>
<comment type="caution">
    <text evidence="1">The sequence shown here is derived from an EMBL/GenBank/DDBJ whole genome shotgun (WGS) entry which is preliminary data.</text>
</comment>
<dbReference type="Proteomes" id="UP001454036">
    <property type="component" value="Unassembled WGS sequence"/>
</dbReference>
<evidence type="ECO:0000313" key="2">
    <source>
        <dbReference type="Proteomes" id="UP001454036"/>
    </source>
</evidence>
<organism evidence="1 2">
    <name type="scientific">Lithospermum erythrorhizon</name>
    <name type="common">Purple gromwell</name>
    <name type="synonym">Lithospermum officinale var. erythrorhizon</name>
    <dbReference type="NCBI Taxonomy" id="34254"/>
    <lineage>
        <taxon>Eukaryota</taxon>
        <taxon>Viridiplantae</taxon>
        <taxon>Streptophyta</taxon>
        <taxon>Embryophyta</taxon>
        <taxon>Tracheophyta</taxon>
        <taxon>Spermatophyta</taxon>
        <taxon>Magnoliopsida</taxon>
        <taxon>eudicotyledons</taxon>
        <taxon>Gunneridae</taxon>
        <taxon>Pentapetalae</taxon>
        <taxon>asterids</taxon>
        <taxon>lamiids</taxon>
        <taxon>Boraginales</taxon>
        <taxon>Boraginaceae</taxon>
        <taxon>Boraginoideae</taxon>
        <taxon>Lithospermeae</taxon>
        <taxon>Lithospermum</taxon>
    </lineage>
</organism>
<name>A0AAV3RLP9_LITER</name>
<dbReference type="EMBL" id="BAABME010010258">
    <property type="protein sequence ID" value="GAA0176865.1"/>
    <property type="molecule type" value="Genomic_DNA"/>
</dbReference>
<sequence length="164" mass="18516">MSSYEEASGSSSRFGLLEHELKVLKKEKAQEKGALQRCLRNLTGEHNTLQQTYPASVRRTEAMKSELEGMKAERDSTRLERDALKKEMESLYVGRDEMLQTNDCLLGQLSMRQCRAQIMEASLEGVRITEGLGELVRGSDQDATCSSIISGLPWRGPSRWFRLS</sequence>
<gene>
    <name evidence="1" type="ORF">LIER_29620</name>
</gene>
<protein>
    <submittedName>
        <fullName evidence="1">Uncharacterized protein</fullName>
    </submittedName>
</protein>
<keyword evidence="2" id="KW-1185">Reference proteome</keyword>
<dbReference type="AlphaFoldDB" id="A0AAV3RLP9"/>
<reference evidence="1 2" key="1">
    <citation type="submission" date="2024-01" db="EMBL/GenBank/DDBJ databases">
        <title>The complete chloroplast genome sequence of Lithospermum erythrorhizon: insights into the phylogenetic relationship among Boraginaceae species and the maternal lineages of purple gromwells.</title>
        <authorList>
            <person name="Okada T."/>
            <person name="Watanabe K."/>
        </authorList>
    </citation>
    <scope>NUCLEOTIDE SEQUENCE [LARGE SCALE GENOMIC DNA]</scope>
</reference>
<accession>A0AAV3RLP9</accession>
<proteinExistence type="predicted"/>